<organism evidence="2 3">
    <name type="scientific">Stephania cephalantha</name>
    <dbReference type="NCBI Taxonomy" id="152367"/>
    <lineage>
        <taxon>Eukaryota</taxon>
        <taxon>Viridiplantae</taxon>
        <taxon>Streptophyta</taxon>
        <taxon>Embryophyta</taxon>
        <taxon>Tracheophyta</taxon>
        <taxon>Spermatophyta</taxon>
        <taxon>Magnoliopsida</taxon>
        <taxon>Ranunculales</taxon>
        <taxon>Menispermaceae</taxon>
        <taxon>Menispermoideae</taxon>
        <taxon>Cissampelideae</taxon>
        <taxon>Stephania</taxon>
    </lineage>
</organism>
<dbReference type="EMBL" id="JBBNAG010000008">
    <property type="protein sequence ID" value="KAK9112278.1"/>
    <property type="molecule type" value="Genomic_DNA"/>
</dbReference>
<protein>
    <submittedName>
        <fullName evidence="2">Uncharacterized protein</fullName>
    </submittedName>
</protein>
<feature type="compositionally biased region" description="Low complexity" evidence="1">
    <location>
        <begin position="30"/>
        <end position="41"/>
    </location>
</feature>
<keyword evidence="3" id="KW-1185">Reference proteome</keyword>
<accession>A0AAP0IBU9</accession>
<proteinExistence type="predicted"/>
<comment type="caution">
    <text evidence="2">The sequence shown here is derived from an EMBL/GenBank/DDBJ whole genome shotgun (WGS) entry which is preliminary data.</text>
</comment>
<feature type="compositionally biased region" description="Gly residues" evidence="1">
    <location>
        <begin position="1"/>
        <end position="12"/>
    </location>
</feature>
<reference evidence="2 3" key="1">
    <citation type="submission" date="2024-01" db="EMBL/GenBank/DDBJ databases">
        <title>Genome assemblies of Stephania.</title>
        <authorList>
            <person name="Yang L."/>
        </authorList>
    </citation>
    <scope>NUCLEOTIDE SEQUENCE [LARGE SCALE GENOMIC DNA]</scope>
    <source>
        <strain evidence="2">JXDWG</strain>
        <tissue evidence="2">Leaf</tissue>
    </source>
</reference>
<sequence length="181" mass="19807">MATASGNGGGSGQWRRRRPASTMSHLKVPTTGGLRTTEGGRPIFKSPDGIWSGGGRRRRKCGGGFEGDGALGAWSAWGGNSAMASYSHNYGRFEDSHYYNVNGVGLQNLEAQLIQVNAALQNMIDEKELCSTQPMFYPEENVSVDTLKNVEVNEVTQVEDYWSETVEELEVFQIEPDIIIA</sequence>
<evidence type="ECO:0000313" key="2">
    <source>
        <dbReference type="EMBL" id="KAK9112278.1"/>
    </source>
</evidence>
<evidence type="ECO:0000256" key="1">
    <source>
        <dbReference type="SAM" id="MobiDB-lite"/>
    </source>
</evidence>
<dbReference type="Proteomes" id="UP001419268">
    <property type="component" value="Unassembled WGS sequence"/>
</dbReference>
<dbReference type="AlphaFoldDB" id="A0AAP0IBU9"/>
<name>A0AAP0IBU9_9MAGN</name>
<feature type="region of interest" description="Disordered" evidence="1">
    <location>
        <begin position="1"/>
        <end position="41"/>
    </location>
</feature>
<gene>
    <name evidence="2" type="ORF">Scep_019797</name>
</gene>
<evidence type="ECO:0000313" key="3">
    <source>
        <dbReference type="Proteomes" id="UP001419268"/>
    </source>
</evidence>